<dbReference type="Proteomes" id="UP000095300">
    <property type="component" value="Unassembled WGS sequence"/>
</dbReference>
<dbReference type="AlphaFoldDB" id="A0A1I8PE42"/>
<evidence type="ECO:0000313" key="1">
    <source>
        <dbReference type="EnsemblMetazoa" id="SCAU007206-PA"/>
    </source>
</evidence>
<accession>A0A1I8PE42</accession>
<protein>
    <submittedName>
        <fullName evidence="1">Uncharacterized protein</fullName>
    </submittedName>
</protein>
<dbReference type="Pfam" id="PF05306">
    <property type="entry name" value="DUF733"/>
    <property type="match status" value="1"/>
</dbReference>
<organism evidence="1 2">
    <name type="scientific">Stomoxys calcitrans</name>
    <name type="common">Stable fly</name>
    <name type="synonym">Conops calcitrans</name>
    <dbReference type="NCBI Taxonomy" id="35570"/>
    <lineage>
        <taxon>Eukaryota</taxon>
        <taxon>Metazoa</taxon>
        <taxon>Ecdysozoa</taxon>
        <taxon>Arthropoda</taxon>
        <taxon>Hexapoda</taxon>
        <taxon>Insecta</taxon>
        <taxon>Pterygota</taxon>
        <taxon>Neoptera</taxon>
        <taxon>Endopterygota</taxon>
        <taxon>Diptera</taxon>
        <taxon>Brachycera</taxon>
        <taxon>Muscomorpha</taxon>
        <taxon>Muscoidea</taxon>
        <taxon>Muscidae</taxon>
        <taxon>Stomoxys</taxon>
    </lineage>
</organism>
<dbReference type="InterPro" id="IPR007970">
    <property type="entry name" value="DUF733"/>
</dbReference>
<evidence type="ECO:0000313" key="2">
    <source>
        <dbReference type="Proteomes" id="UP000095300"/>
    </source>
</evidence>
<sequence>MGNYMDKGSHTFEGDEENLRSDLVEPFNELQHEHQQQQQLLPSMPTLTQSMSSIEVAKETGESIDYHIFSYKQNMPFKTRQVFKWAAAKLALTEELIRINQLRCAQLQQASYLEPETDYLSDDEMDEASIDRQLHSLEKYRTELVQLLGRLSLNARTKTKRKKSKKFKRRKLISKCNNKVSDCDDYDSEMSESPKFTVNINLCGGKVTKRTPLKVKNC</sequence>
<dbReference type="EnsemblMetazoa" id="SCAU007206-RA">
    <property type="protein sequence ID" value="SCAU007206-PA"/>
    <property type="gene ID" value="SCAU007206"/>
</dbReference>
<reference evidence="1" key="1">
    <citation type="submission" date="2020-05" db="UniProtKB">
        <authorList>
            <consortium name="EnsemblMetazoa"/>
        </authorList>
    </citation>
    <scope>IDENTIFICATION</scope>
    <source>
        <strain evidence="1">USDA</strain>
    </source>
</reference>
<dbReference type="VEuPathDB" id="VectorBase:SCAU007206"/>
<name>A0A1I8PE42_STOCA</name>
<gene>
    <name evidence="1" type="primary">106083054</name>
</gene>
<keyword evidence="2" id="KW-1185">Reference proteome</keyword>
<proteinExistence type="predicted"/>